<dbReference type="Pfam" id="PF00005">
    <property type="entry name" value="ABC_tran"/>
    <property type="match status" value="1"/>
</dbReference>
<dbReference type="AlphaFoldDB" id="A0A3R8QRC8"/>
<evidence type="ECO:0000256" key="12">
    <source>
        <dbReference type="SAM" id="Phobius"/>
    </source>
</evidence>
<dbReference type="PANTHER" id="PTHR43394">
    <property type="entry name" value="ATP-DEPENDENT PERMEASE MDL1, MITOCHONDRIAL"/>
    <property type="match status" value="1"/>
</dbReference>
<dbReference type="Proteomes" id="UP000283633">
    <property type="component" value="Unassembled WGS sequence"/>
</dbReference>
<comment type="similarity">
    <text evidence="10">Belongs to the ABC transporter superfamily. Multidrug exporter LmrA (TC 3.A.1.117.1) family.</text>
</comment>
<evidence type="ECO:0000313" key="16">
    <source>
        <dbReference type="Proteomes" id="UP000283633"/>
    </source>
</evidence>
<comment type="catalytic activity">
    <reaction evidence="8">
        <text>ATP + H2O + xenobioticSide 1 = ADP + phosphate + xenobioticSide 2.</text>
        <dbReference type="EC" id="7.6.2.2"/>
    </reaction>
</comment>
<dbReference type="InterPro" id="IPR036640">
    <property type="entry name" value="ABC1_TM_sf"/>
</dbReference>
<dbReference type="PROSITE" id="PS50893">
    <property type="entry name" value="ABC_TRANSPORTER_2"/>
    <property type="match status" value="1"/>
</dbReference>
<evidence type="ECO:0000256" key="7">
    <source>
        <dbReference type="ARBA" id="ARBA00023136"/>
    </source>
</evidence>
<dbReference type="SUPFAM" id="SSF90123">
    <property type="entry name" value="ABC transporter transmembrane region"/>
    <property type="match status" value="1"/>
</dbReference>
<dbReference type="SUPFAM" id="SSF52540">
    <property type="entry name" value="P-loop containing nucleoside triphosphate hydrolases"/>
    <property type="match status" value="1"/>
</dbReference>
<evidence type="ECO:0000256" key="6">
    <source>
        <dbReference type="ARBA" id="ARBA00022989"/>
    </source>
</evidence>
<evidence type="ECO:0000256" key="9">
    <source>
        <dbReference type="ARBA" id="ARBA00059943"/>
    </source>
</evidence>
<sequence length="587" mass="63928">MERRMAAPSTAAARGKFDLKGFLHLIRQTAPKYWQLWIGLTLGLLATGAQLMVPKFAQTLINGFSHGVNQSLLVGVIGLFLISAVISAISGTLLGIFGENVVANLRTTLWHRLLRLPVGYFDDVKTGEMTSRLVNDSTQIKDLLANAFPQMVTALMQLIGALVIMVLMDWKMTAIMVLAIPVVLLVMLPIMRQSSKIGRQRQDALASFNGTADETLGEIRLVKSSNAEPYETTNGTHQITKLYRIGLKEALYDSVAGPVMTASMMALFVGVLVYAAARVASGTMTMGTLVSFLMYLFQIIGPVGTLGQFFTTLSKANGSTERIRDLLNEPEEALTTGNDQSVADQTLAMHHVNFAYDDEGQVILSDVSFKAAPNTVVAFAGPSGGGKSTIFGLLERYYQPQGGQITIGQQNVNDISLNAWRSQIGYVSQDSAIMAGTIRDNLTYGSDQTYTDDQLWHVLELASAADFVHAMPAGLDTQVGERGVKVSGGQRQRLAIARAFLRDPKILMLDEATASLDSESEAMVQKALGELMKGRTTLVIAHRLSTIVDADQIYFIEKGRVSGSGTHQELMANVPLYRDYVKIQFKE</sequence>
<dbReference type="InterPro" id="IPR027417">
    <property type="entry name" value="P-loop_NTPase"/>
</dbReference>
<protein>
    <recommendedName>
        <fullName evidence="11">Multidrug resistance ABC transporter ATP-binding and permease protein</fullName>
        <ecNumber evidence="2">7.6.2.2</ecNumber>
    </recommendedName>
</protein>
<dbReference type="GO" id="GO:0016887">
    <property type="term" value="F:ATP hydrolysis activity"/>
    <property type="evidence" value="ECO:0007669"/>
    <property type="project" value="InterPro"/>
</dbReference>
<feature type="transmembrane region" description="Helical" evidence="12">
    <location>
        <begin position="250"/>
        <end position="277"/>
    </location>
</feature>
<organism evidence="15 16">
    <name type="scientific">Lactiplantibacillus garii</name>
    <dbReference type="NCBI Taxonomy" id="2306423"/>
    <lineage>
        <taxon>Bacteria</taxon>
        <taxon>Bacillati</taxon>
        <taxon>Bacillota</taxon>
        <taxon>Bacilli</taxon>
        <taxon>Lactobacillales</taxon>
        <taxon>Lactobacillaceae</taxon>
        <taxon>Lactiplantibacillus</taxon>
    </lineage>
</organism>
<feature type="transmembrane region" description="Helical" evidence="12">
    <location>
        <begin position="147"/>
        <end position="168"/>
    </location>
</feature>
<feature type="domain" description="ABC transporter" evidence="13">
    <location>
        <begin position="347"/>
        <end position="583"/>
    </location>
</feature>
<feature type="domain" description="ABC transmembrane type-1" evidence="14">
    <location>
        <begin position="37"/>
        <end position="315"/>
    </location>
</feature>
<keyword evidence="4" id="KW-0547">Nucleotide-binding</keyword>
<keyword evidence="3 12" id="KW-0812">Transmembrane</keyword>
<comment type="caution">
    <text evidence="15">The sequence shown here is derived from an EMBL/GenBank/DDBJ whole genome shotgun (WGS) entry which is preliminary data.</text>
</comment>
<keyword evidence="5 15" id="KW-0067">ATP-binding</keyword>
<evidence type="ECO:0000256" key="10">
    <source>
        <dbReference type="ARBA" id="ARBA00061674"/>
    </source>
</evidence>
<dbReference type="InterPro" id="IPR003593">
    <property type="entry name" value="AAA+_ATPase"/>
</dbReference>
<dbReference type="InterPro" id="IPR017871">
    <property type="entry name" value="ABC_transporter-like_CS"/>
</dbReference>
<dbReference type="EC" id="7.6.2.2" evidence="2"/>
<dbReference type="PROSITE" id="PS00211">
    <property type="entry name" value="ABC_TRANSPORTER_1"/>
    <property type="match status" value="1"/>
</dbReference>
<dbReference type="OrthoDB" id="9770415at2"/>
<proteinExistence type="inferred from homology"/>
<evidence type="ECO:0000259" key="14">
    <source>
        <dbReference type="PROSITE" id="PS50929"/>
    </source>
</evidence>
<evidence type="ECO:0000256" key="4">
    <source>
        <dbReference type="ARBA" id="ARBA00022741"/>
    </source>
</evidence>
<reference evidence="15 16" key="1">
    <citation type="submission" date="2018-08" db="EMBL/GenBank/DDBJ databases">
        <title>Genome Lactobacillus garii FI11369.</title>
        <authorList>
            <person name="Diaz M."/>
            <person name="Narbad A."/>
        </authorList>
    </citation>
    <scope>NUCLEOTIDE SEQUENCE [LARGE SCALE GENOMIC DNA]</scope>
    <source>
        <strain evidence="15 16">FI11369</strain>
    </source>
</reference>
<feature type="transmembrane region" description="Helical" evidence="12">
    <location>
        <begin position="33"/>
        <end position="53"/>
    </location>
</feature>
<dbReference type="Gene3D" id="1.20.1560.10">
    <property type="entry name" value="ABC transporter type 1, transmembrane domain"/>
    <property type="match status" value="1"/>
</dbReference>
<dbReference type="GO" id="GO:0005524">
    <property type="term" value="F:ATP binding"/>
    <property type="evidence" value="ECO:0007669"/>
    <property type="project" value="UniProtKB-KW"/>
</dbReference>
<evidence type="ECO:0000256" key="8">
    <source>
        <dbReference type="ARBA" id="ARBA00034018"/>
    </source>
</evidence>
<evidence type="ECO:0000259" key="13">
    <source>
        <dbReference type="PROSITE" id="PS50893"/>
    </source>
</evidence>
<keyword evidence="16" id="KW-1185">Reference proteome</keyword>
<dbReference type="Pfam" id="PF00664">
    <property type="entry name" value="ABC_membrane"/>
    <property type="match status" value="1"/>
</dbReference>
<keyword evidence="7 12" id="KW-0472">Membrane</keyword>
<dbReference type="PANTHER" id="PTHR43394:SF1">
    <property type="entry name" value="ATP-BINDING CASSETTE SUB-FAMILY B MEMBER 10, MITOCHONDRIAL"/>
    <property type="match status" value="1"/>
</dbReference>
<dbReference type="GO" id="GO:0008559">
    <property type="term" value="F:ABC-type xenobiotic transporter activity"/>
    <property type="evidence" value="ECO:0007669"/>
    <property type="project" value="UniProtKB-EC"/>
</dbReference>
<name>A0A3R8QRC8_9LACO</name>
<evidence type="ECO:0000256" key="1">
    <source>
        <dbReference type="ARBA" id="ARBA00004651"/>
    </source>
</evidence>
<dbReference type="Gene3D" id="3.40.50.300">
    <property type="entry name" value="P-loop containing nucleotide triphosphate hydrolases"/>
    <property type="match status" value="1"/>
</dbReference>
<dbReference type="PROSITE" id="PS50929">
    <property type="entry name" value="ABC_TM1F"/>
    <property type="match status" value="1"/>
</dbReference>
<comment type="function">
    <text evidence="9">Efflux transporter for a variety of amphiphilic cationic compounds, including antibiotics.</text>
</comment>
<evidence type="ECO:0000256" key="11">
    <source>
        <dbReference type="ARBA" id="ARBA00072598"/>
    </source>
</evidence>
<evidence type="ECO:0000256" key="2">
    <source>
        <dbReference type="ARBA" id="ARBA00012191"/>
    </source>
</evidence>
<feature type="transmembrane region" description="Helical" evidence="12">
    <location>
        <begin position="73"/>
        <end position="97"/>
    </location>
</feature>
<dbReference type="InterPro" id="IPR011527">
    <property type="entry name" value="ABC1_TM_dom"/>
</dbReference>
<accession>A0A3R8QRC8</accession>
<evidence type="ECO:0000256" key="3">
    <source>
        <dbReference type="ARBA" id="ARBA00022692"/>
    </source>
</evidence>
<comment type="subcellular location">
    <subcellularLocation>
        <location evidence="1">Cell membrane</location>
        <topology evidence="1">Multi-pass membrane protein</topology>
    </subcellularLocation>
</comment>
<gene>
    <name evidence="15" type="ORF">D1831_06800</name>
</gene>
<evidence type="ECO:0000313" key="15">
    <source>
        <dbReference type="EMBL" id="RRK10564.1"/>
    </source>
</evidence>
<dbReference type="CDD" id="cd18551">
    <property type="entry name" value="ABC_6TM_LmrA_like"/>
    <property type="match status" value="1"/>
</dbReference>
<feature type="transmembrane region" description="Helical" evidence="12">
    <location>
        <begin position="174"/>
        <end position="191"/>
    </location>
</feature>
<dbReference type="InterPro" id="IPR003439">
    <property type="entry name" value="ABC_transporter-like_ATP-bd"/>
</dbReference>
<dbReference type="RefSeq" id="WP_125072181.1">
    <property type="nucleotide sequence ID" value="NZ_QWZQ01000018.1"/>
</dbReference>
<dbReference type="EMBL" id="QWZQ01000018">
    <property type="protein sequence ID" value="RRK10564.1"/>
    <property type="molecule type" value="Genomic_DNA"/>
</dbReference>
<feature type="transmembrane region" description="Helical" evidence="12">
    <location>
        <begin position="289"/>
        <end position="313"/>
    </location>
</feature>
<dbReference type="GO" id="GO:0015421">
    <property type="term" value="F:ABC-type oligopeptide transporter activity"/>
    <property type="evidence" value="ECO:0007669"/>
    <property type="project" value="TreeGrafter"/>
</dbReference>
<keyword evidence="6 12" id="KW-1133">Transmembrane helix</keyword>
<dbReference type="SMART" id="SM00382">
    <property type="entry name" value="AAA"/>
    <property type="match status" value="1"/>
</dbReference>
<evidence type="ECO:0000256" key="5">
    <source>
        <dbReference type="ARBA" id="ARBA00022840"/>
    </source>
</evidence>
<dbReference type="InterPro" id="IPR039421">
    <property type="entry name" value="Type_1_exporter"/>
</dbReference>
<dbReference type="FunFam" id="3.40.50.300:FF:000218">
    <property type="entry name" value="Multidrug ABC transporter ATP-binding protein"/>
    <property type="match status" value="1"/>
</dbReference>
<dbReference type="GO" id="GO:0005886">
    <property type="term" value="C:plasma membrane"/>
    <property type="evidence" value="ECO:0007669"/>
    <property type="project" value="UniProtKB-SubCell"/>
</dbReference>